<keyword evidence="13" id="KW-1185">Reference proteome</keyword>
<feature type="compositionally biased region" description="Acidic residues" evidence="8">
    <location>
        <begin position="539"/>
        <end position="557"/>
    </location>
</feature>
<dbReference type="InterPro" id="IPR027159">
    <property type="entry name" value="CBP80"/>
</dbReference>
<accession>A0AAD6BK95</accession>
<evidence type="ECO:0000259" key="10">
    <source>
        <dbReference type="Pfam" id="PF09088"/>
    </source>
</evidence>
<reference evidence="12" key="1">
    <citation type="submission" date="2022-11" db="EMBL/GenBank/DDBJ databases">
        <title>Chromosome-level genome of Pogonophryne albipinna.</title>
        <authorList>
            <person name="Jo E."/>
        </authorList>
    </citation>
    <scope>NUCLEOTIDE SEQUENCE</scope>
    <source>
        <strain evidence="12">SGF0006</strain>
        <tissue evidence="12">Muscle</tissue>
    </source>
</reference>
<dbReference type="InterPro" id="IPR016024">
    <property type="entry name" value="ARM-type_fold"/>
</dbReference>
<dbReference type="InterPro" id="IPR003890">
    <property type="entry name" value="MIF4G-like_typ-3"/>
</dbReference>
<dbReference type="Pfam" id="PF09090">
    <property type="entry name" value="MIF4G_like_2"/>
    <property type="match status" value="1"/>
</dbReference>
<evidence type="ECO:0000256" key="7">
    <source>
        <dbReference type="ARBA" id="ARBA00023242"/>
    </source>
</evidence>
<dbReference type="EMBL" id="JAPTMU010000003">
    <property type="protein sequence ID" value="KAJ4945683.1"/>
    <property type="molecule type" value="Genomic_DNA"/>
</dbReference>
<feature type="non-terminal residue" evidence="12">
    <location>
        <position position="1"/>
    </location>
</feature>
<evidence type="ECO:0000259" key="11">
    <source>
        <dbReference type="Pfam" id="PF09090"/>
    </source>
</evidence>
<dbReference type="SUPFAM" id="SSF48371">
    <property type="entry name" value="ARM repeat"/>
    <property type="match status" value="3"/>
</dbReference>
<evidence type="ECO:0000256" key="1">
    <source>
        <dbReference type="ARBA" id="ARBA00004123"/>
    </source>
</evidence>
<dbReference type="GO" id="GO:0006370">
    <property type="term" value="P:7-methylguanosine mRNA capping"/>
    <property type="evidence" value="ECO:0007669"/>
    <property type="project" value="UniProtKB-KW"/>
</dbReference>
<proteinExistence type="inferred from homology"/>
<feature type="domain" description="MIF4G" evidence="9">
    <location>
        <begin position="1"/>
        <end position="103"/>
    </location>
</feature>
<dbReference type="GO" id="GO:0031047">
    <property type="term" value="P:regulatory ncRNA-mediated gene silencing"/>
    <property type="evidence" value="ECO:0007669"/>
    <property type="project" value="UniProtKB-KW"/>
</dbReference>
<dbReference type="GO" id="GO:0003729">
    <property type="term" value="F:mRNA binding"/>
    <property type="evidence" value="ECO:0007669"/>
    <property type="project" value="TreeGrafter"/>
</dbReference>
<evidence type="ECO:0000256" key="2">
    <source>
        <dbReference type="ARBA" id="ARBA00007413"/>
    </source>
</evidence>
<dbReference type="AlphaFoldDB" id="A0AAD6BK95"/>
<evidence type="ECO:0008006" key="14">
    <source>
        <dbReference type="Google" id="ProtNLM"/>
    </source>
</evidence>
<evidence type="ECO:0000256" key="5">
    <source>
        <dbReference type="ARBA" id="ARBA00023158"/>
    </source>
</evidence>
<dbReference type="InterPro" id="IPR015172">
    <property type="entry name" value="MIF4G-like_typ-1"/>
</dbReference>
<dbReference type="PANTHER" id="PTHR12412:SF2">
    <property type="entry name" value="NUCLEAR CAP-BINDING PROTEIN SUBUNIT 1"/>
    <property type="match status" value="1"/>
</dbReference>
<dbReference type="GO" id="GO:0050684">
    <property type="term" value="P:regulation of mRNA processing"/>
    <property type="evidence" value="ECO:0007669"/>
    <property type="project" value="TreeGrafter"/>
</dbReference>
<evidence type="ECO:0000256" key="4">
    <source>
        <dbReference type="ARBA" id="ARBA00023042"/>
    </source>
</evidence>
<feature type="region of interest" description="Disordered" evidence="8">
    <location>
        <begin position="525"/>
        <end position="564"/>
    </location>
</feature>
<evidence type="ECO:0000259" key="9">
    <source>
        <dbReference type="Pfam" id="PF02854"/>
    </source>
</evidence>
<keyword evidence="3" id="KW-0507">mRNA processing</keyword>
<name>A0AAD6BK95_9TELE</name>
<evidence type="ECO:0000313" key="12">
    <source>
        <dbReference type="EMBL" id="KAJ4945683.1"/>
    </source>
</evidence>
<gene>
    <name evidence="12" type="ORF">JOQ06_023362</name>
</gene>
<dbReference type="PANTHER" id="PTHR12412">
    <property type="entry name" value="CAP BINDING PROTEIN"/>
    <property type="match status" value="1"/>
</dbReference>
<dbReference type="GO" id="GO:0008380">
    <property type="term" value="P:RNA splicing"/>
    <property type="evidence" value="ECO:0007669"/>
    <property type="project" value="UniProtKB-KW"/>
</dbReference>
<protein>
    <recommendedName>
        <fullName evidence="14">MIF4G domain-containing protein</fullName>
    </recommendedName>
</protein>
<evidence type="ECO:0000256" key="8">
    <source>
        <dbReference type="SAM" id="MobiDB-lite"/>
    </source>
</evidence>
<sequence>VRFLSDLVNCHVIALLRCVTQEEDVPQVRADWYVYVVLSCLPWVGKELYEKKDVEMDRLFSQIDGFLKRRVKTHVSMLQVWTAEKPHLQEEYLDCLWAQIQKLKKDRWQERHILRPYIAFDSVLCEALQHNLPPFTPPGHIPGAQYPMPHVVFRMFDYTDAPEGPVMPGSHSVERFVIEENLHCIIKTHWKERKTCAAQLLSYPGKNKIPLNYHIVEVIFGELFQLPAAPHIDVMYTTLLIELCKLQPGSLPQVLAQATEMLFMRLDSMNTPVHRPTINWFSHHLSNFQFRWSWDDWSDCLTMDLEKPKPKFIKEVLEKLSYHQRIVDIVPASFSALIPAENIFVYKYADESSSSLPGYPASITVGDAIKNRATNEEILAILKEVPNPNQEDDDDEGESFNPLKVDVFLQTLLHLAAKSFSHSFSALGKFHEVLKALTENDEGKVHILKVVYEAWRNHPQMVAVLVDKLIRTQIVDCAAVANWLFSQDMAHEFTRLFVWEILHSTIRKMDKHVQKIQQELEEAKDKLEKQQHKHKRDSGDEEDMEKNSEDEEGQLEEQIDRLQEKVESAQSEQKNLFLVIFQRFIMLLTEHLHHVTIQQYMGTLENLLFTAELDPHILAVYQQFCALQL</sequence>
<keyword evidence="5" id="KW-0943">RNA-mediated gene silencing</keyword>
<dbReference type="GO" id="GO:0000184">
    <property type="term" value="P:nuclear-transcribed mRNA catabolic process, nonsense-mediated decay"/>
    <property type="evidence" value="ECO:0007669"/>
    <property type="project" value="TreeGrafter"/>
</dbReference>
<comment type="subcellular location">
    <subcellularLocation>
        <location evidence="1">Nucleus</location>
    </subcellularLocation>
</comment>
<keyword evidence="4" id="KW-0506">mRNA capping</keyword>
<evidence type="ECO:0000256" key="6">
    <source>
        <dbReference type="ARBA" id="ARBA00023187"/>
    </source>
</evidence>
<feature type="domain" description="MIF4G-like type 1" evidence="10">
    <location>
        <begin position="190"/>
        <end position="331"/>
    </location>
</feature>
<dbReference type="GO" id="GO:0005634">
    <property type="term" value="C:nucleus"/>
    <property type="evidence" value="ECO:0007669"/>
    <property type="project" value="UniProtKB-SubCell"/>
</dbReference>
<feature type="domain" description="MIF4G-like type 2" evidence="11">
    <location>
        <begin position="346"/>
        <end position="595"/>
    </location>
</feature>
<dbReference type="InterPro" id="IPR015174">
    <property type="entry name" value="MIF4G-like_typ-2"/>
</dbReference>
<dbReference type="FunFam" id="1.25.40.180:FF:000010">
    <property type="entry name" value="Nuclear cap-binding protein subunit 1"/>
    <property type="match status" value="1"/>
</dbReference>
<comment type="similarity">
    <text evidence="2">Belongs to the NCBP1 family.</text>
</comment>
<dbReference type="GO" id="GO:0005846">
    <property type="term" value="C:nuclear cap binding complex"/>
    <property type="evidence" value="ECO:0007669"/>
    <property type="project" value="InterPro"/>
</dbReference>
<dbReference type="Pfam" id="PF09088">
    <property type="entry name" value="MIF4G_like"/>
    <property type="match status" value="1"/>
</dbReference>
<dbReference type="GO" id="GO:0006406">
    <property type="term" value="P:mRNA export from nucleus"/>
    <property type="evidence" value="ECO:0007669"/>
    <property type="project" value="InterPro"/>
</dbReference>
<comment type="caution">
    <text evidence="12">The sequence shown here is derived from an EMBL/GenBank/DDBJ whole genome shotgun (WGS) entry which is preliminary data.</text>
</comment>
<evidence type="ECO:0000313" key="13">
    <source>
        <dbReference type="Proteomes" id="UP001219934"/>
    </source>
</evidence>
<dbReference type="Proteomes" id="UP001219934">
    <property type="component" value="Unassembled WGS sequence"/>
</dbReference>
<organism evidence="12 13">
    <name type="scientific">Pogonophryne albipinna</name>
    <dbReference type="NCBI Taxonomy" id="1090488"/>
    <lineage>
        <taxon>Eukaryota</taxon>
        <taxon>Metazoa</taxon>
        <taxon>Chordata</taxon>
        <taxon>Craniata</taxon>
        <taxon>Vertebrata</taxon>
        <taxon>Euteleostomi</taxon>
        <taxon>Actinopterygii</taxon>
        <taxon>Neopterygii</taxon>
        <taxon>Teleostei</taxon>
        <taxon>Neoteleostei</taxon>
        <taxon>Acanthomorphata</taxon>
        <taxon>Eupercaria</taxon>
        <taxon>Perciformes</taxon>
        <taxon>Notothenioidei</taxon>
        <taxon>Pogonophryne</taxon>
    </lineage>
</organism>
<dbReference type="GO" id="GO:0000339">
    <property type="term" value="F:RNA cap binding"/>
    <property type="evidence" value="ECO:0007669"/>
    <property type="project" value="InterPro"/>
</dbReference>
<evidence type="ECO:0000256" key="3">
    <source>
        <dbReference type="ARBA" id="ARBA00022664"/>
    </source>
</evidence>
<keyword evidence="7" id="KW-0539">Nucleus</keyword>
<dbReference type="Gene3D" id="1.25.40.180">
    <property type="match status" value="3"/>
</dbReference>
<dbReference type="Pfam" id="PF02854">
    <property type="entry name" value="MIF4G"/>
    <property type="match status" value="1"/>
</dbReference>
<keyword evidence="6" id="KW-0508">mRNA splicing</keyword>